<proteinExistence type="inferred from homology"/>
<dbReference type="GO" id="GO:0003676">
    <property type="term" value="F:nucleic acid binding"/>
    <property type="evidence" value="ECO:0007669"/>
    <property type="project" value="InterPro"/>
</dbReference>
<comment type="subcellular location">
    <subcellularLocation>
        <location evidence="5 6">Cytoplasm</location>
    </subcellularLocation>
</comment>
<evidence type="ECO:0000256" key="1">
    <source>
        <dbReference type="ARBA" id="ARBA00022490"/>
    </source>
</evidence>
<keyword evidence="2 5" id="KW-0540">Nuclease</keyword>
<dbReference type="EC" id="3.1.11.6" evidence="5"/>
<keyword evidence="3 5" id="KW-0378">Hydrolase</keyword>
<evidence type="ECO:0000256" key="6">
    <source>
        <dbReference type="RuleBase" id="RU004355"/>
    </source>
</evidence>
<evidence type="ECO:0000256" key="2">
    <source>
        <dbReference type="ARBA" id="ARBA00022722"/>
    </source>
</evidence>
<dbReference type="EMBL" id="JRPD02000012">
    <property type="protein sequence ID" value="TLE00029.1"/>
    <property type="molecule type" value="Genomic_DNA"/>
</dbReference>
<dbReference type="Gene3D" id="2.40.50.1010">
    <property type="match status" value="1"/>
</dbReference>
<comment type="catalytic activity">
    <reaction evidence="5 6">
        <text>Exonucleolytic cleavage in either 5'- to 3'- or 3'- to 5'-direction to yield nucleoside 5'-phosphates.</text>
        <dbReference type="EC" id="3.1.11.6"/>
    </reaction>
</comment>
<dbReference type="GO" id="GO:0006308">
    <property type="term" value="P:DNA catabolic process"/>
    <property type="evidence" value="ECO:0007669"/>
    <property type="project" value="UniProtKB-UniRule"/>
</dbReference>
<dbReference type="PANTHER" id="PTHR30008:SF0">
    <property type="entry name" value="EXODEOXYRIBONUCLEASE 7 LARGE SUBUNIT"/>
    <property type="match status" value="1"/>
</dbReference>
<comment type="function">
    <text evidence="5">Bidirectionally degrades single-stranded DNA into large acid-insoluble oligonucleotides, which are then degraded further into small acid-soluble oligonucleotides.</text>
</comment>
<feature type="domain" description="Exonuclease VII large subunit C-terminal" evidence="7">
    <location>
        <begin position="126"/>
        <end position="468"/>
    </location>
</feature>
<keyword evidence="1 5" id="KW-0963">Cytoplasm</keyword>
<dbReference type="Proteomes" id="UP000029922">
    <property type="component" value="Unassembled WGS sequence"/>
</dbReference>
<dbReference type="AlphaFoldDB" id="A0A4U8TK94"/>
<evidence type="ECO:0000256" key="3">
    <source>
        <dbReference type="ARBA" id="ARBA00022801"/>
    </source>
</evidence>
<dbReference type="GO" id="GO:0009318">
    <property type="term" value="C:exodeoxyribonuclease VII complex"/>
    <property type="evidence" value="ECO:0007669"/>
    <property type="project" value="UniProtKB-UniRule"/>
</dbReference>
<dbReference type="HAMAP" id="MF_00378">
    <property type="entry name" value="Exonuc_7_L"/>
    <property type="match status" value="1"/>
</dbReference>
<organism evidence="9 10">
    <name type="scientific">Helicobacter muridarum</name>
    <dbReference type="NCBI Taxonomy" id="216"/>
    <lineage>
        <taxon>Bacteria</taxon>
        <taxon>Pseudomonadati</taxon>
        <taxon>Campylobacterota</taxon>
        <taxon>Epsilonproteobacteria</taxon>
        <taxon>Campylobacterales</taxon>
        <taxon>Helicobacteraceae</taxon>
        <taxon>Helicobacter</taxon>
    </lineage>
</organism>
<comment type="subunit">
    <text evidence="5">Heterooligomer composed of large and small subunits.</text>
</comment>
<dbReference type="Pfam" id="PF02601">
    <property type="entry name" value="Exonuc_VII_L"/>
    <property type="match status" value="1"/>
</dbReference>
<evidence type="ECO:0000259" key="8">
    <source>
        <dbReference type="Pfam" id="PF13742"/>
    </source>
</evidence>
<dbReference type="CDD" id="cd04489">
    <property type="entry name" value="ExoVII_LU_OBF"/>
    <property type="match status" value="1"/>
</dbReference>
<dbReference type="InterPro" id="IPR003753">
    <property type="entry name" value="Exonuc_VII_L"/>
</dbReference>
<evidence type="ECO:0000256" key="4">
    <source>
        <dbReference type="ARBA" id="ARBA00022839"/>
    </source>
</evidence>
<evidence type="ECO:0000256" key="5">
    <source>
        <dbReference type="HAMAP-Rule" id="MF_00378"/>
    </source>
</evidence>
<dbReference type="GO" id="GO:0005737">
    <property type="term" value="C:cytoplasm"/>
    <property type="evidence" value="ECO:0007669"/>
    <property type="project" value="UniProtKB-SubCell"/>
</dbReference>
<sequence>MDGQHIFEVSDLTIQIKALLENDFGLLAVTGEISGLVKHSSGHVYFSLKDTSSVIACTLFRSNARNYADKLKNGDKIIVKGKLSVYEPRGTYSLNIQSIYYDGEGLLKAKYDALKNELQKKNYFSKNKPLPRFPKRVILLTSRTSAALQDMIKIAKNRFNALEFILIDTLTQGAKAKFSIAKNIQYADSLRADIIVLARGGGSIEDLWNFNEIEVLDAIFACKTLVVSAIGHEIDYLLSDYVADLRAPTPSAAMEMILPDKNALLMQMLDLENHLRHSMQSLVERKAKSLQVIYDKINIFHPLRSIMRYKQSILTHKQILKDSLKFFLYARRQALLHCYEQLSIMSPSNKISSMRDELKFYQIALPNQTKGLIRHKSMILRFIQHRVTQSYRHFFYKKNSQLSPTMLKQCESLLLQSLLRKKEELKHLESLLDSLNPSKNLKLGFAQILKDNKPTKVSSLATDDIIEIVDSSCSIRAKIL</sequence>
<evidence type="ECO:0000313" key="9">
    <source>
        <dbReference type="EMBL" id="TLE00029.1"/>
    </source>
</evidence>
<reference evidence="9 10" key="1">
    <citation type="journal article" date="2014" name="Genome Announc.">
        <title>Draft genome sequences of eight enterohepatic helicobacter species isolated from both laboratory and wild rodents.</title>
        <authorList>
            <person name="Sheh A."/>
            <person name="Shen Z."/>
            <person name="Fox J.G."/>
        </authorList>
    </citation>
    <scope>NUCLEOTIDE SEQUENCE [LARGE SCALE GENOMIC DNA]</scope>
    <source>
        <strain evidence="9 10">ST1</strain>
    </source>
</reference>
<comment type="caution">
    <text evidence="9">The sequence shown here is derived from an EMBL/GenBank/DDBJ whole genome shotgun (WGS) entry which is preliminary data.</text>
</comment>
<dbReference type="PANTHER" id="PTHR30008">
    <property type="entry name" value="EXODEOXYRIBONUCLEASE 7 LARGE SUBUNIT"/>
    <property type="match status" value="1"/>
</dbReference>
<comment type="similarity">
    <text evidence="5 6">Belongs to the XseA family.</text>
</comment>
<keyword evidence="4 5" id="KW-0269">Exonuclease</keyword>
<evidence type="ECO:0000259" key="7">
    <source>
        <dbReference type="Pfam" id="PF02601"/>
    </source>
</evidence>
<dbReference type="InterPro" id="IPR025824">
    <property type="entry name" value="OB-fold_nuc-bd_dom"/>
</dbReference>
<gene>
    <name evidence="5 9" type="primary">xseA</name>
    <name evidence="9" type="ORF">LS73_006095</name>
</gene>
<accession>A0A4U8TK94</accession>
<dbReference type="InterPro" id="IPR020579">
    <property type="entry name" value="Exonuc_VII_lsu_C"/>
</dbReference>
<evidence type="ECO:0000313" key="10">
    <source>
        <dbReference type="Proteomes" id="UP000029922"/>
    </source>
</evidence>
<dbReference type="Pfam" id="PF13742">
    <property type="entry name" value="tRNA_anti_2"/>
    <property type="match status" value="1"/>
</dbReference>
<name>A0A4U8TK94_9HELI</name>
<feature type="domain" description="OB-fold nucleic acid binding" evidence="8">
    <location>
        <begin position="7"/>
        <end position="99"/>
    </location>
</feature>
<dbReference type="NCBIfam" id="TIGR00237">
    <property type="entry name" value="xseA"/>
    <property type="match status" value="1"/>
</dbReference>
<protein>
    <recommendedName>
        <fullName evidence="5">Exodeoxyribonuclease 7 large subunit</fullName>
        <ecNumber evidence="5">3.1.11.6</ecNumber>
    </recommendedName>
    <alternativeName>
        <fullName evidence="5">Exodeoxyribonuclease VII large subunit</fullName>
        <shortName evidence="5">Exonuclease VII large subunit</shortName>
    </alternativeName>
</protein>
<dbReference type="OrthoDB" id="9802795at2"/>
<dbReference type="GO" id="GO:0008855">
    <property type="term" value="F:exodeoxyribonuclease VII activity"/>
    <property type="evidence" value="ECO:0007669"/>
    <property type="project" value="UniProtKB-UniRule"/>
</dbReference>